<evidence type="ECO:0000256" key="4">
    <source>
        <dbReference type="ARBA" id="ARBA00022553"/>
    </source>
</evidence>
<keyword evidence="6" id="KW-0662">Pyridine nucleotide biosynthesis</keyword>
<evidence type="ECO:0000256" key="5">
    <source>
        <dbReference type="ARBA" id="ARBA00022598"/>
    </source>
</evidence>
<evidence type="ECO:0000256" key="3">
    <source>
        <dbReference type="ARBA" id="ARBA00013236"/>
    </source>
</evidence>
<keyword evidence="11" id="KW-1185">Reference proteome</keyword>
<evidence type="ECO:0000256" key="8">
    <source>
        <dbReference type="SAM" id="MobiDB-lite"/>
    </source>
</evidence>
<name>A0A4Y9ZE41_9AGAM</name>
<keyword evidence="4" id="KW-0597">Phosphoprotein</keyword>
<evidence type="ECO:0000256" key="6">
    <source>
        <dbReference type="ARBA" id="ARBA00022642"/>
    </source>
</evidence>
<feature type="region of interest" description="Disordered" evidence="8">
    <location>
        <begin position="95"/>
        <end position="125"/>
    </location>
</feature>
<dbReference type="UniPathway" id="UPA00253">
    <property type="reaction ID" value="UER00457"/>
</dbReference>
<gene>
    <name evidence="10" type="ORF">EVG20_g971</name>
</gene>
<evidence type="ECO:0000259" key="9">
    <source>
        <dbReference type="Pfam" id="PF04095"/>
    </source>
</evidence>
<dbReference type="PANTHER" id="PTHR11098:SF1">
    <property type="entry name" value="NICOTINATE PHOSPHORIBOSYLTRANSFERASE"/>
    <property type="match status" value="1"/>
</dbReference>
<dbReference type="InterPro" id="IPR041525">
    <property type="entry name" value="N/Namide_PRibTrfase"/>
</dbReference>
<dbReference type="GO" id="GO:0004516">
    <property type="term" value="F:nicotinate phosphoribosyltransferase activity"/>
    <property type="evidence" value="ECO:0007669"/>
    <property type="project" value="UniProtKB-EC"/>
</dbReference>
<dbReference type="InterPro" id="IPR036068">
    <property type="entry name" value="Nicotinate_pribotase-like_C"/>
</dbReference>
<proteinExistence type="inferred from homology"/>
<evidence type="ECO:0000256" key="7">
    <source>
        <dbReference type="ARBA" id="ARBA00048668"/>
    </source>
</evidence>
<dbReference type="STRING" id="205917.A0A4Y9ZE41"/>
<dbReference type="Proteomes" id="UP000298327">
    <property type="component" value="Unassembled WGS sequence"/>
</dbReference>
<accession>A0A4Y9ZE41</accession>
<comment type="catalytic activity">
    <reaction evidence="7">
        <text>5-phospho-alpha-D-ribose 1-diphosphate + nicotinate + ATP + H2O = nicotinate beta-D-ribonucleotide + ADP + phosphate + diphosphate</text>
        <dbReference type="Rhea" id="RHEA:36163"/>
        <dbReference type="ChEBI" id="CHEBI:15377"/>
        <dbReference type="ChEBI" id="CHEBI:30616"/>
        <dbReference type="ChEBI" id="CHEBI:32544"/>
        <dbReference type="ChEBI" id="CHEBI:33019"/>
        <dbReference type="ChEBI" id="CHEBI:43474"/>
        <dbReference type="ChEBI" id="CHEBI:57502"/>
        <dbReference type="ChEBI" id="CHEBI:58017"/>
        <dbReference type="ChEBI" id="CHEBI:456216"/>
        <dbReference type="EC" id="6.3.4.21"/>
    </reaction>
</comment>
<evidence type="ECO:0000256" key="2">
    <source>
        <dbReference type="ARBA" id="ARBA00010897"/>
    </source>
</evidence>
<dbReference type="InterPro" id="IPR007229">
    <property type="entry name" value="Nic_PRibTrfase-Fam"/>
</dbReference>
<dbReference type="AlphaFoldDB" id="A0A4Y9ZE41"/>
<feature type="compositionally biased region" description="Low complexity" evidence="8">
    <location>
        <begin position="98"/>
        <end position="110"/>
    </location>
</feature>
<dbReference type="EMBL" id="SEOQ01000027">
    <property type="protein sequence ID" value="TFY72028.1"/>
    <property type="molecule type" value="Genomic_DNA"/>
</dbReference>
<feature type="domain" description="Nicotinate/nicotinamide phosphoribosyltransferase" evidence="9">
    <location>
        <begin position="4"/>
        <end position="190"/>
    </location>
</feature>
<dbReference type="OrthoDB" id="193380at2759"/>
<organism evidence="10 11">
    <name type="scientific">Dentipellis fragilis</name>
    <dbReference type="NCBI Taxonomy" id="205917"/>
    <lineage>
        <taxon>Eukaryota</taxon>
        <taxon>Fungi</taxon>
        <taxon>Dikarya</taxon>
        <taxon>Basidiomycota</taxon>
        <taxon>Agaricomycotina</taxon>
        <taxon>Agaricomycetes</taxon>
        <taxon>Russulales</taxon>
        <taxon>Hericiaceae</taxon>
        <taxon>Dentipellis</taxon>
    </lineage>
</organism>
<keyword evidence="5" id="KW-0436">Ligase</keyword>
<comment type="pathway">
    <text evidence="1">Cofactor biosynthesis; NAD(+) biosynthesis; nicotinate D-ribonucleotide from nicotinate: step 1/1.</text>
</comment>
<dbReference type="GO" id="GO:0005829">
    <property type="term" value="C:cytosol"/>
    <property type="evidence" value="ECO:0007669"/>
    <property type="project" value="TreeGrafter"/>
</dbReference>
<reference evidence="10 11" key="1">
    <citation type="submission" date="2019-02" db="EMBL/GenBank/DDBJ databases">
        <title>Genome sequencing of the rare red list fungi Dentipellis fragilis.</title>
        <authorList>
            <person name="Buettner E."/>
            <person name="Kellner H."/>
        </authorList>
    </citation>
    <scope>NUCLEOTIDE SEQUENCE [LARGE SCALE GENOMIC DNA]</scope>
    <source>
        <strain evidence="10 11">DSM 105465</strain>
    </source>
</reference>
<dbReference type="EC" id="6.3.4.21" evidence="3"/>
<protein>
    <recommendedName>
        <fullName evidence="3">nicotinate phosphoribosyltransferase</fullName>
        <ecNumber evidence="3">6.3.4.21</ecNumber>
    </recommendedName>
</protein>
<comment type="similarity">
    <text evidence="2">Belongs to the NAPRTase family.</text>
</comment>
<dbReference type="GO" id="GO:0034355">
    <property type="term" value="P:NAD+ biosynthetic process via the salvage pathway"/>
    <property type="evidence" value="ECO:0007669"/>
    <property type="project" value="TreeGrafter"/>
</dbReference>
<sequence length="191" mass="21354">MRGYEHANGIAMDLWEAVYHDVLLIALTDTFSTKAFWQDFTADPARARRWRGLRQDSGDPFVFAGEAKEVYERMGIDYREKMIIYSDALNEDKRLRSRSSATPSASTVRPRSPLPAPSTPRGPSFGIGTFLTNDFRSLSSGGKEKSKALNMVIKLASIDDKPCIKISDDLLKNTGDIATVYRVKDIFGLPK</sequence>
<dbReference type="Pfam" id="PF04095">
    <property type="entry name" value="NAPRTase"/>
    <property type="match status" value="1"/>
</dbReference>
<dbReference type="Gene3D" id="3.20.140.10">
    <property type="entry name" value="nicotinate phosphoribosyltransferase"/>
    <property type="match status" value="1"/>
</dbReference>
<evidence type="ECO:0000256" key="1">
    <source>
        <dbReference type="ARBA" id="ARBA00004952"/>
    </source>
</evidence>
<dbReference type="SUPFAM" id="SSF51690">
    <property type="entry name" value="Nicotinate/Quinolinate PRTase C-terminal domain-like"/>
    <property type="match status" value="1"/>
</dbReference>
<dbReference type="PANTHER" id="PTHR11098">
    <property type="entry name" value="NICOTINATE PHOSPHORIBOSYLTRANSFERASE"/>
    <property type="match status" value="1"/>
</dbReference>
<evidence type="ECO:0000313" key="11">
    <source>
        <dbReference type="Proteomes" id="UP000298327"/>
    </source>
</evidence>
<evidence type="ECO:0000313" key="10">
    <source>
        <dbReference type="EMBL" id="TFY72028.1"/>
    </source>
</evidence>
<comment type="caution">
    <text evidence="10">The sequence shown here is derived from an EMBL/GenBank/DDBJ whole genome shotgun (WGS) entry which is preliminary data.</text>
</comment>